<dbReference type="EMBL" id="BSKO01000001">
    <property type="protein sequence ID" value="GLO64406.1"/>
    <property type="molecule type" value="Genomic_DNA"/>
</dbReference>
<accession>A0ABQ5TFC5</accession>
<keyword evidence="2" id="KW-1185">Reference proteome</keyword>
<protein>
    <recommendedName>
        <fullName evidence="3">Phage protein</fullName>
    </recommendedName>
</protein>
<evidence type="ECO:0008006" key="3">
    <source>
        <dbReference type="Google" id="ProtNLM"/>
    </source>
</evidence>
<organism evidence="1 2">
    <name type="scientific">Oceanobacillus kimchii</name>
    <dbReference type="NCBI Taxonomy" id="746691"/>
    <lineage>
        <taxon>Bacteria</taxon>
        <taxon>Bacillati</taxon>
        <taxon>Bacillota</taxon>
        <taxon>Bacilli</taxon>
        <taxon>Bacillales</taxon>
        <taxon>Bacillaceae</taxon>
        <taxon>Oceanobacillus</taxon>
    </lineage>
</organism>
<evidence type="ECO:0000313" key="1">
    <source>
        <dbReference type="EMBL" id="GLO64406.1"/>
    </source>
</evidence>
<evidence type="ECO:0000313" key="2">
    <source>
        <dbReference type="Proteomes" id="UP001275436"/>
    </source>
</evidence>
<sequence length="147" mass="16940">MIRIQNKYLKEAAEFLQNNLLLKGKQNIHRMRLVNAMLAYNAKIAEEELTLIKEYAEKNDDGEIIKSESDGVLISDINAFNQEYKDLLEEFYILNNPNLEEAILTIADSLSNYEESLSGKEAEMHYYLYNAFNGEISGFNEEVTSNE</sequence>
<dbReference type="RefSeq" id="WP_017795247.1">
    <property type="nucleotide sequence ID" value="NZ_BSKO01000001.1"/>
</dbReference>
<proteinExistence type="predicted"/>
<name>A0ABQ5TFC5_9BACI</name>
<dbReference type="Proteomes" id="UP001275436">
    <property type="component" value="Unassembled WGS sequence"/>
</dbReference>
<gene>
    <name evidence="1" type="ORF">MACH08_01900</name>
</gene>
<reference evidence="1 2" key="1">
    <citation type="submission" date="2023-02" db="EMBL/GenBank/DDBJ databases">
        <title>Oceanobacillus kimchii IFOP_LL358 isolated form Alexandrium catenella lab strain.</title>
        <authorList>
            <person name="Gajardo G."/>
            <person name="Ueki S."/>
            <person name="Maruyama F."/>
        </authorList>
    </citation>
    <scope>NUCLEOTIDE SEQUENCE [LARGE SCALE GENOMIC DNA]</scope>
    <source>
        <strain evidence="1 2">IFOP_LL358</strain>
    </source>
</reference>
<comment type="caution">
    <text evidence="1">The sequence shown here is derived from an EMBL/GenBank/DDBJ whole genome shotgun (WGS) entry which is preliminary data.</text>
</comment>